<comment type="caution">
    <text evidence="1">The sequence shown here is derived from an EMBL/GenBank/DDBJ whole genome shotgun (WGS) entry which is preliminary data.</text>
</comment>
<evidence type="ECO:0000313" key="2">
    <source>
        <dbReference type="Proteomes" id="UP000309488"/>
    </source>
</evidence>
<name>A0A4U1CL85_9SPHI</name>
<dbReference type="RefSeq" id="WP_136841544.1">
    <property type="nucleotide sequence ID" value="NZ_SWBR01000003.1"/>
</dbReference>
<dbReference type="Proteomes" id="UP000309488">
    <property type="component" value="Unassembled WGS sequence"/>
</dbReference>
<accession>A0A4U1CL85</accession>
<proteinExistence type="predicted"/>
<reference evidence="1 2" key="1">
    <citation type="submission" date="2019-04" db="EMBL/GenBank/DDBJ databases">
        <title>Pedobacter sp. RP-3-22 sp. nov., isolated from Arctic soil.</title>
        <authorList>
            <person name="Dahal R.H."/>
            <person name="Kim D.-U."/>
        </authorList>
    </citation>
    <scope>NUCLEOTIDE SEQUENCE [LARGE SCALE GENOMIC DNA]</scope>
    <source>
        <strain evidence="1 2">RP-3-22</strain>
    </source>
</reference>
<gene>
    <name evidence="1" type="ORF">FA048_12650</name>
</gene>
<dbReference type="AlphaFoldDB" id="A0A4U1CL85"/>
<protein>
    <recommendedName>
        <fullName evidence="3">DNA-binding protein</fullName>
    </recommendedName>
</protein>
<evidence type="ECO:0000313" key="1">
    <source>
        <dbReference type="EMBL" id="TKC08007.1"/>
    </source>
</evidence>
<organism evidence="1 2">
    <name type="scientific">Pedobacter polaris</name>
    <dbReference type="NCBI Taxonomy" id="2571273"/>
    <lineage>
        <taxon>Bacteria</taxon>
        <taxon>Pseudomonadati</taxon>
        <taxon>Bacteroidota</taxon>
        <taxon>Sphingobacteriia</taxon>
        <taxon>Sphingobacteriales</taxon>
        <taxon>Sphingobacteriaceae</taxon>
        <taxon>Pedobacter</taxon>
    </lineage>
</organism>
<dbReference type="OrthoDB" id="1524679at2"/>
<keyword evidence="2" id="KW-1185">Reference proteome</keyword>
<evidence type="ECO:0008006" key="3">
    <source>
        <dbReference type="Google" id="ProtNLM"/>
    </source>
</evidence>
<dbReference type="EMBL" id="SWBR01000003">
    <property type="protein sequence ID" value="TKC08007.1"/>
    <property type="molecule type" value="Genomic_DNA"/>
</dbReference>
<sequence length="87" mass="9927">MEIEILTREELNNALNRFKADLISEFKNIVKNSDEDEWMNGEKAMNRIGCKSTKLSELASSKEIIKRGSGKGTRYSKNSIIGYLNKK</sequence>